<dbReference type="AlphaFoldDB" id="A0A8B7XM67"/>
<dbReference type="InterPro" id="IPR050230">
    <property type="entry name" value="CALM/Myosin/TropC-like"/>
</dbReference>
<dbReference type="OrthoDB" id="26525at2759"/>
<dbReference type="Gene3D" id="1.10.238.10">
    <property type="entry name" value="EF-hand"/>
    <property type="match status" value="3"/>
</dbReference>
<dbReference type="Pfam" id="PF13499">
    <property type="entry name" value="EF-hand_7"/>
    <property type="match status" value="2"/>
</dbReference>
<feature type="domain" description="EF-hand" evidence="3">
    <location>
        <begin position="8"/>
        <end position="43"/>
    </location>
</feature>
<dbReference type="InterPro" id="IPR011992">
    <property type="entry name" value="EF-hand-dom_pair"/>
</dbReference>
<dbReference type="CDD" id="cd00051">
    <property type="entry name" value="EFh"/>
    <property type="match status" value="2"/>
</dbReference>
<dbReference type="InterPro" id="IPR018247">
    <property type="entry name" value="EF_Hand_1_Ca_BS"/>
</dbReference>
<name>A0A8B7XM67_ACAPL</name>
<evidence type="ECO:0000313" key="4">
    <source>
        <dbReference type="Proteomes" id="UP000694845"/>
    </source>
</evidence>
<keyword evidence="2" id="KW-0106">Calcium</keyword>
<reference evidence="5" key="1">
    <citation type="submission" date="2025-08" db="UniProtKB">
        <authorList>
            <consortium name="RefSeq"/>
        </authorList>
    </citation>
    <scope>IDENTIFICATION</scope>
</reference>
<evidence type="ECO:0000313" key="5">
    <source>
        <dbReference type="RefSeq" id="XP_022081065.1"/>
    </source>
</evidence>
<evidence type="ECO:0000256" key="2">
    <source>
        <dbReference type="ARBA" id="ARBA00022837"/>
    </source>
</evidence>
<dbReference type="PROSITE" id="PS50222">
    <property type="entry name" value="EF_HAND_2"/>
    <property type="match status" value="4"/>
</dbReference>
<sequence>MADNLTEQQVAEIREAFKRFDTNGDNTIDSKELATVMKSLGHNPTEAQLQATMQEVDLDGNGRIEFSEFRKMMARRMRLKSTEQKIRDAFNVFDKNGDGYISAEELNEVMLNLGEKLTEAEINAMIQEVDTDADGKVNYNEFIKVLTK</sequence>
<keyword evidence="4" id="KW-1185">Reference proteome</keyword>
<organism evidence="4 5">
    <name type="scientific">Acanthaster planci</name>
    <name type="common">Crown-of-thorns starfish</name>
    <dbReference type="NCBI Taxonomy" id="133434"/>
    <lineage>
        <taxon>Eukaryota</taxon>
        <taxon>Metazoa</taxon>
        <taxon>Echinodermata</taxon>
        <taxon>Eleutherozoa</taxon>
        <taxon>Asterozoa</taxon>
        <taxon>Asteroidea</taxon>
        <taxon>Valvatacea</taxon>
        <taxon>Valvatida</taxon>
        <taxon>Acanthasteridae</taxon>
        <taxon>Acanthaster</taxon>
    </lineage>
</organism>
<keyword evidence="1" id="KW-0677">Repeat</keyword>
<dbReference type="GO" id="GO:0005509">
    <property type="term" value="F:calcium ion binding"/>
    <property type="evidence" value="ECO:0007669"/>
    <property type="project" value="InterPro"/>
</dbReference>
<protein>
    <submittedName>
        <fullName evidence="5">Calmodulin-like</fullName>
    </submittedName>
</protein>
<dbReference type="KEGG" id="aplc:110974052"/>
<gene>
    <name evidence="5" type="primary">LOC110974052</name>
</gene>
<dbReference type="SUPFAM" id="SSF47473">
    <property type="entry name" value="EF-hand"/>
    <property type="match status" value="1"/>
</dbReference>
<dbReference type="GeneID" id="110974052"/>
<feature type="domain" description="EF-hand" evidence="3">
    <location>
        <begin position="117"/>
        <end position="148"/>
    </location>
</feature>
<dbReference type="Proteomes" id="UP000694845">
    <property type="component" value="Unplaced"/>
</dbReference>
<accession>A0A8B7XM67</accession>
<dbReference type="PANTHER" id="PTHR23048:SF0">
    <property type="entry name" value="CALMODULIN LIKE 3"/>
    <property type="match status" value="1"/>
</dbReference>
<feature type="domain" description="EF-hand" evidence="3">
    <location>
        <begin position="81"/>
        <end position="116"/>
    </location>
</feature>
<dbReference type="PROSITE" id="PS00018">
    <property type="entry name" value="EF_HAND_1"/>
    <property type="match status" value="4"/>
</dbReference>
<evidence type="ECO:0000259" key="3">
    <source>
        <dbReference type="PROSITE" id="PS50222"/>
    </source>
</evidence>
<dbReference type="GO" id="GO:0016460">
    <property type="term" value="C:myosin II complex"/>
    <property type="evidence" value="ECO:0007669"/>
    <property type="project" value="TreeGrafter"/>
</dbReference>
<dbReference type="InterPro" id="IPR002048">
    <property type="entry name" value="EF_hand_dom"/>
</dbReference>
<feature type="domain" description="EF-hand" evidence="3">
    <location>
        <begin position="44"/>
        <end position="79"/>
    </location>
</feature>
<dbReference type="RefSeq" id="XP_022081065.1">
    <property type="nucleotide sequence ID" value="XM_022225373.1"/>
</dbReference>
<dbReference type="PANTHER" id="PTHR23048">
    <property type="entry name" value="MYOSIN LIGHT CHAIN 1, 3"/>
    <property type="match status" value="1"/>
</dbReference>
<proteinExistence type="predicted"/>
<dbReference type="SMART" id="SM00054">
    <property type="entry name" value="EFh"/>
    <property type="match status" value="4"/>
</dbReference>
<dbReference type="FunFam" id="1.10.238.10:FF:000178">
    <property type="entry name" value="Calmodulin-2 A"/>
    <property type="match status" value="1"/>
</dbReference>
<evidence type="ECO:0000256" key="1">
    <source>
        <dbReference type="ARBA" id="ARBA00022737"/>
    </source>
</evidence>